<dbReference type="CDD" id="cd10574">
    <property type="entry name" value="EVH1_SPRED-like"/>
    <property type="match status" value="1"/>
</dbReference>
<evidence type="ECO:0000313" key="9">
    <source>
        <dbReference type="Proteomes" id="UP000386466"/>
    </source>
</evidence>
<protein>
    <submittedName>
        <fullName evidence="8">Sprouty-evh1</fullName>
    </submittedName>
</protein>
<name>A0A485P342_LYNPA</name>
<dbReference type="InterPro" id="IPR007875">
    <property type="entry name" value="Sprouty"/>
</dbReference>
<evidence type="ECO:0000256" key="4">
    <source>
        <dbReference type="ARBA" id="ARBA00023136"/>
    </source>
</evidence>
<dbReference type="Gene3D" id="2.30.29.30">
    <property type="entry name" value="Pleckstrin-homology domain (PH domain)/Phosphotyrosine-binding domain (PTB)"/>
    <property type="match status" value="1"/>
</dbReference>
<dbReference type="FunFam" id="2.30.29.30:FF:000052">
    <property type="entry name" value="Sprouty-related, EVH1 domain containing 2"/>
    <property type="match status" value="1"/>
</dbReference>
<sequence length="761" mass="81272">MLEESGHWGWGERQVCKGRYMVQVRAVVMARDDSSGGWLPVGGGGLSQVSVCRVRGARPEGGARQGHYVIHGERLRDQKTTLECTLRPGLVYNKVNPIFHHWSLGDCKFGLTFQSPAEADEFQKSLLAALAALGRGSLTPSSSSSSSSPSQDTAETPCPLTSHVDSESSSSHSHQETPPTAAAATIITVESASGFGPATSPQRRRSSAQSYPPLLPFTGIPEPSEPLAGVGGPGWGGRGYEDYRRAGPPAPLALSTCVVRFAKTGALRGAALGPPTALPAPLAEAAPPAPPARPPPGPGPAPAPAKASPEAEEAARCVHCRALFRRRADGRGGRCAEAPDPGRLLVRRLSCLWCAESLLYHCLSDAEGDFSDPCACEPGHPRPAARWAALAALSLAVPCLCCYAPLRACHWVAARCGCAGCGGRHEEAARYEGFSGATSLGTSCPDFRALCARLAAELATLGALEREREESAEVLRAGDGPGAEEEFLRQLADLLRELHCPDRALCSGDCADALRERGACLRLLRFLCSELQAARLLRLYPRLDSSPAPPCGEGAEEGDDVVQELVLTFQALGLPRPTPGTAASRLLWELHDKISELLPSLPPGFLQPLLSNPLDAPRWEALESLCQRLRDQYCCRRCLLLKRLDLTTSAFHWSDRAEAQGEAMKVVLIPIREALSPESDVSIAHVLAARADLSRLVPATSKAARRGTCCAINKVLMGNVPDRGGRPNELEAPMPSWQSRREDGGGRKAGRQSWGRKKKKK</sequence>
<feature type="compositionally biased region" description="Basic residues" evidence="5">
    <location>
        <begin position="748"/>
        <end position="761"/>
    </location>
</feature>
<dbReference type="SMART" id="SM00461">
    <property type="entry name" value="WH1"/>
    <property type="match status" value="1"/>
</dbReference>
<keyword evidence="4" id="KW-0472">Membrane</keyword>
<dbReference type="InterPro" id="IPR000697">
    <property type="entry name" value="WH1/EVH1_dom"/>
</dbReference>
<dbReference type="GO" id="GO:0005886">
    <property type="term" value="C:plasma membrane"/>
    <property type="evidence" value="ECO:0007669"/>
    <property type="project" value="UniProtKB-SubCell"/>
</dbReference>
<keyword evidence="9" id="KW-1185">Reference proteome</keyword>
<evidence type="ECO:0000256" key="3">
    <source>
        <dbReference type="ARBA" id="ARBA00022475"/>
    </source>
</evidence>
<feature type="region of interest" description="Disordered" evidence="5">
    <location>
        <begin position="721"/>
        <end position="761"/>
    </location>
</feature>
<dbReference type="AlphaFoldDB" id="A0A485P342"/>
<dbReference type="PANTHER" id="PTHR31353:SF10">
    <property type="entry name" value="PROTEIN FAM98C"/>
    <property type="match status" value="1"/>
</dbReference>
<evidence type="ECO:0000259" key="7">
    <source>
        <dbReference type="PROSITE" id="PS51488"/>
    </source>
</evidence>
<keyword evidence="3" id="KW-1003">Cell membrane</keyword>
<dbReference type="PANTHER" id="PTHR31353">
    <property type="entry name" value="FAM98"/>
    <property type="match status" value="1"/>
</dbReference>
<dbReference type="PROSITE" id="PS50229">
    <property type="entry name" value="WH1"/>
    <property type="match status" value="1"/>
</dbReference>
<dbReference type="InterPro" id="IPR041937">
    <property type="entry name" value="SPRE_EVH1"/>
</dbReference>
<proteinExistence type="inferred from homology"/>
<dbReference type="PROSITE" id="PS51227">
    <property type="entry name" value="SPR"/>
    <property type="match status" value="1"/>
</dbReference>
<feature type="compositionally biased region" description="Pro residues" evidence="5">
    <location>
        <begin position="287"/>
        <end position="303"/>
    </location>
</feature>
<dbReference type="InterPro" id="IPR023337">
    <property type="entry name" value="KBD"/>
</dbReference>
<evidence type="ECO:0000313" key="8">
    <source>
        <dbReference type="EMBL" id="VFV38744.1"/>
    </source>
</evidence>
<feature type="region of interest" description="Disordered" evidence="5">
    <location>
        <begin position="278"/>
        <end position="308"/>
    </location>
</feature>
<dbReference type="Pfam" id="PF00568">
    <property type="entry name" value="WH1"/>
    <property type="match status" value="1"/>
</dbReference>
<accession>A0A485P342</accession>
<evidence type="ECO:0000256" key="2">
    <source>
        <dbReference type="ARBA" id="ARBA00007218"/>
    </source>
</evidence>
<feature type="region of interest" description="Disordered" evidence="5">
    <location>
        <begin position="137"/>
        <end position="180"/>
    </location>
</feature>
<dbReference type="PROSITE" id="PS51488">
    <property type="entry name" value="KBD"/>
    <property type="match status" value="1"/>
</dbReference>
<gene>
    <name evidence="8" type="ORF">LYPA_23C018429</name>
</gene>
<dbReference type="Proteomes" id="UP000386466">
    <property type="component" value="Unassembled WGS sequence"/>
</dbReference>
<comment type="subcellular location">
    <subcellularLocation>
        <location evidence="1">Cell membrane</location>
        <topology evidence="1">Peripheral membrane protein</topology>
    </subcellularLocation>
</comment>
<dbReference type="InterPro" id="IPR011993">
    <property type="entry name" value="PH-like_dom_sf"/>
</dbReference>
<feature type="compositionally biased region" description="Low complexity" evidence="5">
    <location>
        <begin position="167"/>
        <end position="180"/>
    </location>
</feature>
<dbReference type="Pfam" id="PF05210">
    <property type="entry name" value="Sprouty"/>
    <property type="match status" value="1"/>
</dbReference>
<dbReference type="EMBL" id="CAAGRJ010026389">
    <property type="protein sequence ID" value="VFV38744.1"/>
    <property type="molecule type" value="Genomic_DNA"/>
</dbReference>
<evidence type="ECO:0000256" key="1">
    <source>
        <dbReference type="ARBA" id="ARBA00004202"/>
    </source>
</evidence>
<evidence type="ECO:0000256" key="5">
    <source>
        <dbReference type="SAM" id="MobiDB-lite"/>
    </source>
</evidence>
<feature type="domain" description="WH1" evidence="6">
    <location>
        <begin position="13"/>
        <end position="133"/>
    </location>
</feature>
<dbReference type="Pfam" id="PF10239">
    <property type="entry name" value="DUF2465"/>
    <property type="match status" value="1"/>
</dbReference>
<comment type="similarity">
    <text evidence="2">Belongs to the FAM98 family.</text>
</comment>
<organism evidence="8 9">
    <name type="scientific">Lynx pardinus</name>
    <name type="common">Iberian lynx</name>
    <name type="synonym">Felis pardina</name>
    <dbReference type="NCBI Taxonomy" id="191816"/>
    <lineage>
        <taxon>Eukaryota</taxon>
        <taxon>Metazoa</taxon>
        <taxon>Chordata</taxon>
        <taxon>Craniata</taxon>
        <taxon>Vertebrata</taxon>
        <taxon>Euteleostomi</taxon>
        <taxon>Mammalia</taxon>
        <taxon>Eutheria</taxon>
        <taxon>Laurasiatheria</taxon>
        <taxon>Carnivora</taxon>
        <taxon>Feliformia</taxon>
        <taxon>Felidae</taxon>
        <taxon>Felinae</taxon>
        <taxon>Lynx</taxon>
    </lineage>
</organism>
<evidence type="ECO:0000259" key="6">
    <source>
        <dbReference type="PROSITE" id="PS50229"/>
    </source>
</evidence>
<dbReference type="GO" id="GO:0072669">
    <property type="term" value="C:tRNA-splicing ligase complex"/>
    <property type="evidence" value="ECO:0007669"/>
    <property type="project" value="TreeGrafter"/>
</dbReference>
<feature type="compositionally biased region" description="Low complexity" evidence="5">
    <location>
        <begin position="140"/>
        <end position="150"/>
    </location>
</feature>
<dbReference type="InterPro" id="IPR018797">
    <property type="entry name" value="FAM98"/>
</dbReference>
<reference evidence="8 9" key="1">
    <citation type="submission" date="2019-01" db="EMBL/GenBank/DDBJ databases">
        <authorList>
            <person name="Alioto T."/>
            <person name="Alioto T."/>
        </authorList>
    </citation>
    <scope>NUCLEOTIDE SEQUENCE [LARGE SCALE GENOMIC DNA]</scope>
</reference>
<dbReference type="SUPFAM" id="SSF50729">
    <property type="entry name" value="PH domain-like"/>
    <property type="match status" value="1"/>
</dbReference>
<feature type="region of interest" description="Disordered" evidence="5">
    <location>
        <begin position="193"/>
        <end position="227"/>
    </location>
</feature>
<feature type="domain" description="KBD" evidence="7">
    <location>
        <begin position="215"/>
        <end position="264"/>
    </location>
</feature>
<dbReference type="GO" id="GO:1902532">
    <property type="term" value="P:negative regulation of intracellular signal transduction"/>
    <property type="evidence" value="ECO:0007669"/>
    <property type="project" value="UniProtKB-ARBA"/>
</dbReference>